<dbReference type="PANTHER" id="PTHR48068:SF4">
    <property type="entry name" value="TATA-BOX BINDING PROTEIN ASSOCIATED FACTOR 9"/>
    <property type="match status" value="1"/>
</dbReference>
<dbReference type="EMBL" id="JAWXYG010000005">
    <property type="protein sequence ID" value="KAK4270950.1"/>
    <property type="molecule type" value="Genomic_DNA"/>
</dbReference>
<gene>
    <name evidence="6" type="ORF">QN277_019714</name>
</gene>
<evidence type="ECO:0000256" key="5">
    <source>
        <dbReference type="ARBA" id="ARBA00023242"/>
    </source>
</evidence>
<keyword evidence="5" id="KW-0539">Nucleus</keyword>
<name>A0AAE1KDS3_9FABA</name>
<dbReference type="InterPro" id="IPR003162">
    <property type="entry name" value="TFIID-31"/>
</dbReference>
<comment type="caution">
    <text evidence="6">The sequence shown here is derived from an EMBL/GenBank/DDBJ whole genome shotgun (WGS) entry which is preliminary data.</text>
</comment>
<evidence type="ECO:0000256" key="4">
    <source>
        <dbReference type="ARBA" id="ARBA00023163"/>
    </source>
</evidence>
<dbReference type="Gene3D" id="1.10.20.10">
    <property type="entry name" value="Histone, subunit A"/>
    <property type="match status" value="1"/>
</dbReference>
<dbReference type="GO" id="GO:0005669">
    <property type="term" value="C:transcription factor TFIID complex"/>
    <property type="evidence" value="ECO:0007669"/>
    <property type="project" value="TreeGrafter"/>
</dbReference>
<evidence type="ECO:0000256" key="3">
    <source>
        <dbReference type="ARBA" id="ARBA00023015"/>
    </source>
</evidence>
<keyword evidence="3" id="KW-0805">Transcription regulation</keyword>
<evidence type="ECO:0000313" key="6">
    <source>
        <dbReference type="EMBL" id="KAK4270950.1"/>
    </source>
</evidence>
<comment type="subcellular location">
    <subcellularLocation>
        <location evidence="1">Nucleus</location>
    </subcellularLocation>
</comment>
<accession>A0AAE1KDS3</accession>
<dbReference type="PANTHER" id="PTHR48068">
    <property type="entry name" value="TAF9 RNA POLYMERASE II, TATA BOX-BINDING PROTEIN (TBP)-ASSOCIATED FACTOR"/>
    <property type="match status" value="1"/>
</dbReference>
<dbReference type="GO" id="GO:0000124">
    <property type="term" value="C:SAGA complex"/>
    <property type="evidence" value="ECO:0007669"/>
    <property type="project" value="TreeGrafter"/>
</dbReference>
<organism evidence="6 7">
    <name type="scientific">Acacia crassicarpa</name>
    <name type="common">northern wattle</name>
    <dbReference type="NCBI Taxonomy" id="499986"/>
    <lineage>
        <taxon>Eukaryota</taxon>
        <taxon>Viridiplantae</taxon>
        <taxon>Streptophyta</taxon>
        <taxon>Embryophyta</taxon>
        <taxon>Tracheophyta</taxon>
        <taxon>Spermatophyta</taxon>
        <taxon>Magnoliopsida</taxon>
        <taxon>eudicotyledons</taxon>
        <taxon>Gunneridae</taxon>
        <taxon>Pentapetalae</taxon>
        <taxon>rosids</taxon>
        <taxon>fabids</taxon>
        <taxon>Fabales</taxon>
        <taxon>Fabaceae</taxon>
        <taxon>Caesalpinioideae</taxon>
        <taxon>mimosoid clade</taxon>
        <taxon>Acacieae</taxon>
        <taxon>Acacia</taxon>
    </lineage>
</organism>
<dbReference type="GO" id="GO:0046982">
    <property type="term" value="F:protein heterodimerization activity"/>
    <property type="evidence" value="ECO:0007669"/>
    <property type="project" value="InterPro"/>
</dbReference>
<dbReference type="InterPro" id="IPR051431">
    <property type="entry name" value="TFIID_subunit_9"/>
</dbReference>
<reference evidence="6" key="1">
    <citation type="submission" date="2023-10" db="EMBL/GenBank/DDBJ databases">
        <title>Chromosome-level genome of the transformable northern wattle, Acacia crassicarpa.</title>
        <authorList>
            <person name="Massaro I."/>
            <person name="Sinha N.R."/>
            <person name="Poethig S."/>
            <person name="Leichty A.R."/>
        </authorList>
    </citation>
    <scope>NUCLEOTIDE SEQUENCE</scope>
    <source>
        <strain evidence="6">Acra3RX</strain>
        <tissue evidence="6">Leaf</tissue>
    </source>
</reference>
<evidence type="ECO:0000256" key="2">
    <source>
        <dbReference type="ARBA" id="ARBA00007646"/>
    </source>
</evidence>
<dbReference type="InterPro" id="IPR009072">
    <property type="entry name" value="Histone-fold"/>
</dbReference>
<dbReference type="GO" id="GO:0051123">
    <property type="term" value="P:RNA polymerase II preinitiation complex assembly"/>
    <property type="evidence" value="ECO:0007669"/>
    <property type="project" value="TreeGrafter"/>
</dbReference>
<dbReference type="GO" id="GO:0016251">
    <property type="term" value="F:RNA polymerase II general transcription initiation factor activity"/>
    <property type="evidence" value="ECO:0007669"/>
    <property type="project" value="TreeGrafter"/>
</dbReference>
<keyword evidence="4" id="KW-0804">Transcription</keyword>
<dbReference type="GO" id="GO:0003713">
    <property type="term" value="F:transcription coactivator activity"/>
    <property type="evidence" value="ECO:0007669"/>
    <property type="project" value="TreeGrafter"/>
</dbReference>
<dbReference type="Proteomes" id="UP001293593">
    <property type="component" value="Unassembled WGS sequence"/>
</dbReference>
<protein>
    <submittedName>
        <fullName evidence="6">Uncharacterized protein</fullName>
    </submittedName>
</protein>
<proteinExistence type="inferred from homology"/>
<evidence type="ECO:0000313" key="7">
    <source>
        <dbReference type="Proteomes" id="UP001293593"/>
    </source>
</evidence>
<dbReference type="AlphaFoldDB" id="A0AAE1KDS3"/>
<keyword evidence="7" id="KW-1185">Reference proteome</keyword>
<comment type="similarity">
    <text evidence="2">Belongs to the TAF9 family.</text>
</comment>
<evidence type="ECO:0000256" key="1">
    <source>
        <dbReference type="ARBA" id="ARBA00004123"/>
    </source>
</evidence>
<dbReference type="Pfam" id="PF02291">
    <property type="entry name" value="TFIID-31kDa"/>
    <property type="match status" value="1"/>
</dbReference>
<sequence>MADKDEDLPRDAKIVQSLLKSMGVEDYEPCAIHKFLALWYRYAMLHGNAKNSKENVSEKRIRPKRWETPRLRIDIDAVTPN</sequence>